<feature type="transmembrane region" description="Helical" evidence="6">
    <location>
        <begin position="348"/>
        <end position="365"/>
    </location>
</feature>
<dbReference type="PANTHER" id="PTHR42718">
    <property type="entry name" value="MAJOR FACILITATOR SUPERFAMILY MULTIDRUG TRANSPORTER MFSC"/>
    <property type="match status" value="1"/>
</dbReference>
<dbReference type="InterPro" id="IPR020846">
    <property type="entry name" value="MFS_dom"/>
</dbReference>
<feature type="transmembrane region" description="Helical" evidence="6">
    <location>
        <begin position="134"/>
        <end position="152"/>
    </location>
</feature>
<feature type="transmembrane region" description="Helical" evidence="6">
    <location>
        <begin position="75"/>
        <end position="94"/>
    </location>
</feature>
<dbReference type="PANTHER" id="PTHR42718:SF9">
    <property type="entry name" value="MAJOR FACILITATOR SUPERFAMILY MULTIDRUG TRANSPORTER MFSC"/>
    <property type="match status" value="1"/>
</dbReference>
<protein>
    <submittedName>
        <fullName evidence="8">Antiseptic resistance protein</fullName>
    </submittedName>
</protein>
<keyword evidence="5 6" id="KW-0472">Membrane</keyword>
<dbReference type="AlphaFoldDB" id="A0A2V2BT93"/>
<feature type="transmembrane region" description="Helical" evidence="6">
    <location>
        <begin position="100"/>
        <end position="122"/>
    </location>
</feature>
<dbReference type="EMBL" id="LWMS01000010">
    <property type="protein sequence ID" value="PWL08668.1"/>
    <property type="molecule type" value="Genomic_DNA"/>
</dbReference>
<dbReference type="InterPro" id="IPR011701">
    <property type="entry name" value="MFS"/>
</dbReference>
<dbReference type="InterPro" id="IPR036259">
    <property type="entry name" value="MFS_trans_sf"/>
</dbReference>
<feature type="domain" description="Major facilitator superfamily (MFS) profile" evidence="7">
    <location>
        <begin position="10"/>
        <end position="452"/>
    </location>
</feature>
<dbReference type="Gene3D" id="1.20.1720.10">
    <property type="entry name" value="Multidrug resistance protein D"/>
    <property type="match status" value="1"/>
</dbReference>
<accession>A0A2V2BT93</accession>
<feature type="transmembrane region" description="Helical" evidence="6">
    <location>
        <begin position="323"/>
        <end position="342"/>
    </location>
</feature>
<feature type="transmembrane region" description="Helical" evidence="6">
    <location>
        <begin position="430"/>
        <end position="448"/>
    </location>
</feature>
<name>A0A2V2BT93_9EURY</name>
<feature type="transmembrane region" description="Helical" evidence="6">
    <location>
        <begin position="399"/>
        <end position="418"/>
    </location>
</feature>
<dbReference type="Proteomes" id="UP000246004">
    <property type="component" value="Unassembled WGS sequence"/>
</dbReference>
<dbReference type="GO" id="GO:0022857">
    <property type="term" value="F:transmembrane transporter activity"/>
    <property type="evidence" value="ECO:0007669"/>
    <property type="project" value="InterPro"/>
</dbReference>
<evidence type="ECO:0000256" key="3">
    <source>
        <dbReference type="ARBA" id="ARBA00022692"/>
    </source>
</evidence>
<dbReference type="Pfam" id="PF07690">
    <property type="entry name" value="MFS_1"/>
    <property type="match status" value="1"/>
</dbReference>
<evidence type="ECO:0000256" key="1">
    <source>
        <dbReference type="ARBA" id="ARBA00004141"/>
    </source>
</evidence>
<dbReference type="CDD" id="cd17321">
    <property type="entry name" value="MFS_MMR_MDR_like"/>
    <property type="match status" value="1"/>
</dbReference>
<feature type="transmembrane region" description="Helical" evidence="6">
    <location>
        <begin position="164"/>
        <end position="183"/>
    </location>
</feature>
<feature type="transmembrane region" description="Helical" evidence="6">
    <location>
        <begin position="257"/>
        <end position="279"/>
    </location>
</feature>
<dbReference type="Gene3D" id="1.20.1250.20">
    <property type="entry name" value="MFS general substrate transporter like domains"/>
    <property type="match status" value="1"/>
</dbReference>
<keyword evidence="4 6" id="KW-1133">Transmembrane helix</keyword>
<dbReference type="PROSITE" id="PS50850">
    <property type="entry name" value="MFS"/>
    <property type="match status" value="1"/>
</dbReference>
<proteinExistence type="predicted"/>
<evidence type="ECO:0000313" key="8">
    <source>
        <dbReference type="EMBL" id="PWL08668.1"/>
    </source>
</evidence>
<evidence type="ECO:0000313" key="9">
    <source>
        <dbReference type="Proteomes" id="UP000246004"/>
    </source>
</evidence>
<reference evidence="8 9" key="1">
    <citation type="submission" date="2016-04" db="EMBL/GenBank/DDBJ databases">
        <title>Genome sequence of Methanosphaera cuniculi DSM 4103.</title>
        <authorList>
            <person name="Poehlein A."/>
            <person name="Seedorf H."/>
            <person name="Daniel R."/>
        </authorList>
    </citation>
    <scope>NUCLEOTIDE SEQUENCE [LARGE SCALE GENOMIC DNA]</scope>
    <source>
        <strain evidence="8 9">DSM 4103</strain>
    </source>
</reference>
<evidence type="ECO:0000256" key="2">
    <source>
        <dbReference type="ARBA" id="ARBA00022448"/>
    </source>
</evidence>
<dbReference type="SUPFAM" id="SSF103473">
    <property type="entry name" value="MFS general substrate transporter"/>
    <property type="match status" value="1"/>
</dbReference>
<dbReference type="GO" id="GO:0016020">
    <property type="term" value="C:membrane"/>
    <property type="evidence" value="ECO:0007669"/>
    <property type="project" value="UniProtKB-SubCell"/>
</dbReference>
<keyword evidence="2" id="KW-0813">Transport</keyword>
<evidence type="ECO:0000256" key="4">
    <source>
        <dbReference type="ARBA" id="ARBA00022989"/>
    </source>
</evidence>
<feature type="transmembrane region" description="Helical" evidence="6">
    <location>
        <begin position="220"/>
        <end position="237"/>
    </location>
</feature>
<feature type="transmembrane region" description="Helical" evidence="6">
    <location>
        <begin position="48"/>
        <end position="68"/>
    </location>
</feature>
<evidence type="ECO:0000256" key="6">
    <source>
        <dbReference type="SAM" id="Phobius"/>
    </source>
</evidence>
<feature type="transmembrane region" description="Helical" evidence="6">
    <location>
        <begin position="291"/>
        <end position="311"/>
    </location>
</feature>
<evidence type="ECO:0000259" key="7">
    <source>
        <dbReference type="PROSITE" id="PS50850"/>
    </source>
</evidence>
<dbReference type="PRINTS" id="PR01036">
    <property type="entry name" value="TCRTETB"/>
</dbReference>
<gene>
    <name evidence="8" type="primary">qacA</name>
    <name evidence="8" type="ORF">MSCUN_03810</name>
</gene>
<comment type="caution">
    <text evidence="8">The sequence shown here is derived from an EMBL/GenBank/DDBJ whole genome shotgun (WGS) entry which is preliminary data.</text>
</comment>
<feature type="transmembrane region" description="Helical" evidence="6">
    <location>
        <begin position="9"/>
        <end position="36"/>
    </location>
</feature>
<evidence type="ECO:0000256" key="5">
    <source>
        <dbReference type="ARBA" id="ARBA00023136"/>
    </source>
</evidence>
<feature type="transmembrane region" description="Helical" evidence="6">
    <location>
        <begin position="195"/>
        <end position="214"/>
    </location>
</feature>
<organism evidence="8 9">
    <name type="scientific">Methanosphaera cuniculi</name>
    <dbReference type="NCBI Taxonomy" id="1077256"/>
    <lineage>
        <taxon>Archaea</taxon>
        <taxon>Methanobacteriati</taxon>
        <taxon>Methanobacteriota</taxon>
        <taxon>Methanomada group</taxon>
        <taxon>Methanobacteria</taxon>
        <taxon>Methanobacteriales</taxon>
        <taxon>Methanobacteriaceae</taxon>
        <taxon>Methanosphaera</taxon>
    </lineage>
</organism>
<keyword evidence="3 6" id="KW-0812">Transmembrane</keyword>
<dbReference type="RefSeq" id="WP_245837664.1">
    <property type="nucleotide sequence ID" value="NZ_LMVN01000024.1"/>
</dbReference>
<sequence length="461" mass="50621">MQEETINKYIIIVSIISSFAVAFTSNAVSVALPVIAHDLNISNIMQNWIVSIYLLIIAAASVPFGKICVKYGLKLTYEIGLIVYMIGAILSGMAPDISVLIISRIIQALGSAILFVNGMALITAQLPENKRGQSIGFTVTGVYIGLALAPTISGILSQNVSWRSVFYVTIPLTLISLFLLMRIKKEWKMEEEKPIDIRGSLLYVVGIILLMYGFTRINESVGIILFILGILVLAEFIKYELKIKNPIYEIRLFKNKIYTASNIASLISYFATFVVTYILNYHFQYIHGLDPQTSGIVLVVTPVIMAIIAPISGRLSDKYPPQIITAIGMGLVTIALFILTFLDKTTPFALVLLAMILQGVGFGFFSSPNSNIIMSSVDKDDVGTASASLSTVRTIGQSFSLGLLTVVFAFIMGNVPIIPSNYYLLIQSSQMTMAIATFLCLIVVFLSLKGLNYHKEKKNIE</sequence>
<comment type="subcellular location">
    <subcellularLocation>
        <location evidence="1">Membrane</location>
        <topology evidence="1">Multi-pass membrane protein</topology>
    </subcellularLocation>
</comment>